<feature type="binding site" evidence="8 11">
    <location>
        <position position="84"/>
    </location>
    <ligand>
        <name>Mg(2+)</name>
        <dbReference type="ChEBI" id="CHEBI:18420"/>
    </ligand>
</feature>
<dbReference type="OrthoDB" id="9781789at2"/>
<feature type="binding site" evidence="8 10">
    <location>
        <begin position="45"/>
        <end position="46"/>
    </location>
    <ligand>
        <name>3-methyl-2-oxobutanoate</name>
        <dbReference type="ChEBI" id="CHEBI:11851"/>
    </ligand>
</feature>
<dbReference type="InterPro" id="IPR040442">
    <property type="entry name" value="Pyrv_kinase-like_dom_sf"/>
</dbReference>
<evidence type="ECO:0000256" key="4">
    <source>
        <dbReference type="ARBA" id="ARBA00022655"/>
    </source>
</evidence>
<keyword evidence="8 11" id="KW-0460">Magnesium</keyword>
<dbReference type="AlphaFoldDB" id="A0A4Y8UIQ3"/>
<comment type="caution">
    <text evidence="12">The sequence shown here is derived from an EMBL/GenBank/DDBJ whole genome shotgun (WGS) entry which is preliminary data.</text>
</comment>
<evidence type="ECO:0000256" key="9">
    <source>
        <dbReference type="PIRSR" id="PIRSR000388-1"/>
    </source>
</evidence>
<evidence type="ECO:0000256" key="11">
    <source>
        <dbReference type="PIRSR" id="PIRSR000388-3"/>
    </source>
</evidence>
<dbReference type="GO" id="GO:0015940">
    <property type="term" value="P:pantothenate biosynthetic process"/>
    <property type="evidence" value="ECO:0007669"/>
    <property type="project" value="UniProtKB-UniRule"/>
</dbReference>
<dbReference type="InterPro" id="IPR015813">
    <property type="entry name" value="Pyrv/PenolPyrv_kinase-like_dom"/>
</dbReference>
<keyword evidence="5 8" id="KW-0808">Transferase</keyword>
<evidence type="ECO:0000256" key="2">
    <source>
        <dbReference type="ARBA" id="ARBA00008676"/>
    </source>
</evidence>
<evidence type="ECO:0000256" key="7">
    <source>
        <dbReference type="ARBA" id="ARBA00056497"/>
    </source>
</evidence>
<sequence>MQKITLPVLLEKRARGEKFAVLTAYDYTFARLLEQAEIEVVLVGDSLGNVIQGRDSTLPVTVADMVYHTAAVKRGNSRALLISDMPFMSYASVDDALHNAAALMQAGAQMVKIEGGEWLAETVYALTQRGIPVCGHIGLTPQTVHKLGGYKVQGRDSSGAAQLLKDASALEQAGADMMLVECIPSRLGGELRAALQIPLIGIGAGPDTDAQVLVLHDMLGISARLPSFSEDFLAAHGSIVAALQGYGQAVRSGQFPAAKHCFD</sequence>
<evidence type="ECO:0000256" key="6">
    <source>
        <dbReference type="ARBA" id="ARBA00022723"/>
    </source>
</evidence>
<feature type="binding site" evidence="8 11">
    <location>
        <position position="45"/>
    </location>
    <ligand>
        <name>Mg(2+)</name>
        <dbReference type="ChEBI" id="CHEBI:18420"/>
    </ligand>
</feature>
<dbReference type="NCBIfam" id="NF001452">
    <property type="entry name" value="PRK00311.1"/>
    <property type="match status" value="1"/>
</dbReference>
<proteinExistence type="inferred from homology"/>
<evidence type="ECO:0000256" key="10">
    <source>
        <dbReference type="PIRSR" id="PIRSR000388-2"/>
    </source>
</evidence>
<accession>A0A4Y8UIQ3</accession>
<evidence type="ECO:0000313" key="13">
    <source>
        <dbReference type="Proteomes" id="UP000298133"/>
    </source>
</evidence>
<keyword evidence="6 8" id="KW-0479">Metal-binding</keyword>
<keyword evidence="4 8" id="KW-0566">Pantothenate biosynthesis</keyword>
<comment type="subunit">
    <text evidence="3 8">Homodecamer; pentamer of dimers.</text>
</comment>
<dbReference type="GO" id="GO:0000287">
    <property type="term" value="F:magnesium ion binding"/>
    <property type="evidence" value="ECO:0007669"/>
    <property type="project" value="TreeGrafter"/>
</dbReference>
<dbReference type="GO" id="GO:0003864">
    <property type="term" value="F:3-methyl-2-oxobutanoate hydroxymethyltransferase activity"/>
    <property type="evidence" value="ECO:0007669"/>
    <property type="project" value="UniProtKB-UniRule"/>
</dbReference>
<dbReference type="EC" id="2.1.2.11" evidence="8"/>
<comment type="catalytic activity">
    <reaction evidence="8">
        <text>(6R)-5,10-methylene-5,6,7,8-tetrahydrofolate + 3-methyl-2-oxobutanoate + H2O = 2-dehydropantoate + (6S)-5,6,7,8-tetrahydrofolate</text>
        <dbReference type="Rhea" id="RHEA:11824"/>
        <dbReference type="ChEBI" id="CHEBI:11561"/>
        <dbReference type="ChEBI" id="CHEBI:11851"/>
        <dbReference type="ChEBI" id="CHEBI:15377"/>
        <dbReference type="ChEBI" id="CHEBI:15636"/>
        <dbReference type="ChEBI" id="CHEBI:57453"/>
        <dbReference type="EC" id="2.1.2.11"/>
    </reaction>
</comment>
<reference evidence="12 13" key="1">
    <citation type="submission" date="2019-03" db="EMBL/GenBank/DDBJ databases">
        <title>Draft genome of Gammaproteobacteria bacterium LSUCC0057, a member of the SAR92 clade.</title>
        <authorList>
            <person name="Lanclos V.C."/>
            <person name="Doiron C."/>
            <person name="Henson M.W."/>
            <person name="Thrash J.C."/>
        </authorList>
    </citation>
    <scope>NUCLEOTIDE SEQUENCE [LARGE SCALE GENOMIC DNA]</scope>
    <source>
        <strain evidence="12 13">LSUCC0057</strain>
    </source>
</reference>
<evidence type="ECO:0000256" key="3">
    <source>
        <dbReference type="ARBA" id="ARBA00011424"/>
    </source>
</evidence>
<dbReference type="HAMAP" id="MF_00156">
    <property type="entry name" value="PanB"/>
    <property type="match status" value="1"/>
</dbReference>
<dbReference type="Pfam" id="PF02548">
    <property type="entry name" value="Pantoate_transf"/>
    <property type="match status" value="1"/>
</dbReference>
<feature type="binding site" evidence="8 11">
    <location>
        <position position="114"/>
    </location>
    <ligand>
        <name>Mg(2+)</name>
        <dbReference type="ChEBI" id="CHEBI:18420"/>
    </ligand>
</feature>
<comment type="pathway">
    <text evidence="1 8">Cofactor biosynthesis; (R)-pantothenate biosynthesis; (R)-pantoate from 3-methyl-2-oxobutanoate: step 1/2.</text>
</comment>
<dbReference type="UniPathway" id="UPA00028">
    <property type="reaction ID" value="UER00003"/>
</dbReference>
<evidence type="ECO:0000256" key="8">
    <source>
        <dbReference type="HAMAP-Rule" id="MF_00156"/>
    </source>
</evidence>
<dbReference type="EMBL" id="SPIA01000002">
    <property type="protein sequence ID" value="TFH67694.1"/>
    <property type="molecule type" value="Genomic_DNA"/>
</dbReference>
<keyword evidence="8" id="KW-0963">Cytoplasm</keyword>
<evidence type="ECO:0000256" key="5">
    <source>
        <dbReference type="ARBA" id="ARBA00022679"/>
    </source>
</evidence>
<comment type="function">
    <text evidence="7 8">Catalyzes the reversible reaction in which hydroxymethyl group from 5,10-methylenetetrahydrofolate is transferred onto alpha-ketoisovalerate to form ketopantoate.</text>
</comment>
<organism evidence="12 13">
    <name type="scientific">Gammaproteobacteria bacterium LSUCC0057</name>
    <dbReference type="NCBI Taxonomy" id="2559237"/>
    <lineage>
        <taxon>Bacteria</taxon>
        <taxon>Pseudomonadati</taxon>
        <taxon>Pseudomonadota</taxon>
        <taxon>Gammaproteobacteria</taxon>
        <taxon>Cellvibrionales</taxon>
        <taxon>Porticoccaceae</taxon>
        <taxon>SAR92 clade</taxon>
    </lineage>
</organism>
<dbReference type="PANTHER" id="PTHR20881:SF0">
    <property type="entry name" value="3-METHYL-2-OXOBUTANOATE HYDROXYMETHYLTRANSFERASE"/>
    <property type="match status" value="1"/>
</dbReference>
<dbReference type="GO" id="GO:0008168">
    <property type="term" value="F:methyltransferase activity"/>
    <property type="evidence" value="ECO:0007669"/>
    <property type="project" value="UniProtKB-KW"/>
</dbReference>
<feature type="binding site" evidence="8 10">
    <location>
        <position position="112"/>
    </location>
    <ligand>
        <name>3-methyl-2-oxobutanoate</name>
        <dbReference type="ChEBI" id="CHEBI:11851"/>
    </ligand>
</feature>
<dbReference type="GO" id="GO:0005737">
    <property type="term" value="C:cytoplasm"/>
    <property type="evidence" value="ECO:0007669"/>
    <property type="project" value="UniProtKB-SubCell"/>
</dbReference>
<comment type="similarity">
    <text evidence="2 8">Belongs to the PanB family.</text>
</comment>
<dbReference type="GO" id="GO:0032259">
    <property type="term" value="P:methylation"/>
    <property type="evidence" value="ECO:0007669"/>
    <property type="project" value="UniProtKB-KW"/>
</dbReference>
<keyword evidence="13" id="KW-1185">Reference proteome</keyword>
<dbReference type="SUPFAM" id="SSF51621">
    <property type="entry name" value="Phosphoenolpyruvate/pyruvate domain"/>
    <property type="match status" value="1"/>
</dbReference>
<dbReference type="PIRSF" id="PIRSF000388">
    <property type="entry name" value="Pantoate_hydroxy_MeTrfase"/>
    <property type="match status" value="1"/>
</dbReference>
<protein>
    <recommendedName>
        <fullName evidence="8">3-methyl-2-oxobutanoate hydroxymethyltransferase</fullName>
        <ecNumber evidence="8">2.1.2.11</ecNumber>
    </recommendedName>
    <alternativeName>
        <fullName evidence="8">Ketopantoate hydroxymethyltransferase</fullName>
        <shortName evidence="8">KPHMT</shortName>
    </alternativeName>
</protein>
<dbReference type="Gene3D" id="3.20.20.60">
    <property type="entry name" value="Phosphoenolpyruvate-binding domains"/>
    <property type="match status" value="1"/>
</dbReference>
<evidence type="ECO:0000256" key="1">
    <source>
        <dbReference type="ARBA" id="ARBA00005033"/>
    </source>
</evidence>
<comment type="subcellular location">
    <subcellularLocation>
        <location evidence="8">Cytoplasm</location>
    </subcellularLocation>
</comment>
<dbReference type="Proteomes" id="UP000298133">
    <property type="component" value="Unassembled WGS sequence"/>
</dbReference>
<feature type="active site" description="Proton acceptor" evidence="8 9">
    <location>
        <position position="181"/>
    </location>
</feature>
<keyword evidence="12" id="KW-0489">Methyltransferase</keyword>
<name>A0A4Y8UIQ3_9GAMM</name>
<feature type="binding site" evidence="8 10">
    <location>
        <position position="84"/>
    </location>
    <ligand>
        <name>3-methyl-2-oxobutanoate</name>
        <dbReference type="ChEBI" id="CHEBI:11851"/>
    </ligand>
</feature>
<dbReference type="InterPro" id="IPR003700">
    <property type="entry name" value="Pantoate_hydroxy_MeTrfase"/>
</dbReference>
<dbReference type="NCBIfam" id="TIGR00222">
    <property type="entry name" value="panB"/>
    <property type="match status" value="1"/>
</dbReference>
<gene>
    <name evidence="8 12" type="primary">panB</name>
    <name evidence="12" type="ORF">E3W66_05435</name>
</gene>
<dbReference type="FunFam" id="3.20.20.60:FF:000003">
    <property type="entry name" value="3-methyl-2-oxobutanoate hydroxymethyltransferase"/>
    <property type="match status" value="1"/>
</dbReference>
<dbReference type="PANTHER" id="PTHR20881">
    <property type="entry name" value="3-METHYL-2-OXOBUTANOATE HYDROXYMETHYLTRANSFERASE"/>
    <property type="match status" value="1"/>
</dbReference>
<comment type="cofactor">
    <cofactor evidence="8 11">
        <name>Mg(2+)</name>
        <dbReference type="ChEBI" id="CHEBI:18420"/>
    </cofactor>
    <text evidence="8 11">Binds 1 Mg(2+) ion per subunit.</text>
</comment>
<dbReference type="CDD" id="cd06557">
    <property type="entry name" value="KPHMT-like"/>
    <property type="match status" value="1"/>
</dbReference>
<evidence type="ECO:0000313" key="12">
    <source>
        <dbReference type="EMBL" id="TFH67694.1"/>
    </source>
</evidence>